<reference evidence="2 3" key="1">
    <citation type="submission" date="2024-05" db="EMBL/GenBank/DDBJ databases">
        <authorList>
            <person name="Yi C."/>
        </authorList>
    </citation>
    <scope>NUCLEOTIDE SEQUENCE [LARGE SCALE GENOMIC DNA]</scope>
    <source>
        <strain evidence="2 3">XS13</strain>
    </source>
</reference>
<organism evidence="2 3">
    <name type="scientific">Citricoccus nitrophenolicus</name>
    <dbReference type="NCBI Taxonomy" id="863575"/>
    <lineage>
        <taxon>Bacteria</taxon>
        <taxon>Bacillati</taxon>
        <taxon>Actinomycetota</taxon>
        <taxon>Actinomycetes</taxon>
        <taxon>Micrococcales</taxon>
        <taxon>Micrococcaceae</taxon>
        <taxon>Citricoccus</taxon>
    </lineage>
</organism>
<keyword evidence="3" id="KW-1185">Reference proteome</keyword>
<dbReference type="EMBL" id="JBDXMX010000005">
    <property type="protein sequence ID" value="MEO9248364.1"/>
    <property type="molecule type" value="Genomic_DNA"/>
</dbReference>
<protein>
    <submittedName>
        <fullName evidence="2">Uncharacterized protein</fullName>
    </submittedName>
</protein>
<sequence>MTTVPEAIASNQTSALPEEPHAKQVVQKFGCDHCTEYSHEGSSCN</sequence>
<proteinExistence type="predicted"/>
<dbReference type="Proteomes" id="UP001484097">
    <property type="component" value="Unassembled WGS sequence"/>
</dbReference>
<evidence type="ECO:0000313" key="2">
    <source>
        <dbReference type="EMBL" id="MEO9248364.1"/>
    </source>
</evidence>
<feature type="region of interest" description="Disordered" evidence="1">
    <location>
        <begin position="1"/>
        <end position="21"/>
    </location>
</feature>
<feature type="compositionally biased region" description="Polar residues" evidence="1">
    <location>
        <begin position="1"/>
        <end position="15"/>
    </location>
</feature>
<name>A0ABV0IL67_9MICC</name>
<gene>
    <name evidence="2" type="ORF">ABDK96_11790</name>
</gene>
<evidence type="ECO:0000256" key="1">
    <source>
        <dbReference type="SAM" id="MobiDB-lite"/>
    </source>
</evidence>
<comment type="caution">
    <text evidence="2">The sequence shown here is derived from an EMBL/GenBank/DDBJ whole genome shotgun (WGS) entry which is preliminary data.</text>
</comment>
<dbReference type="RefSeq" id="WP_309816747.1">
    <property type="nucleotide sequence ID" value="NZ_JBDXMX010000005.1"/>
</dbReference>
<accession>A0ABV0IL67</accession>
<evidence type="ECO:0000313" key="3">
    <source>
        <dbReference type="Proteomes" id="UP001484097"/>
    </source>
</evidence>